<sequence length="371" mass="38601">MKCVAGLAACLAAQSVPVGAHAADSVDKGAAPSGNVTVIGRFPDAQPSGIAVLPDGRLVLGFPRSAHDHAGPRLAVFGNGHLTPFPDAAQQAGFVSPLGMTVDAHGTLWVLDEGLLADKGTVPGAARLFAIDPKTNRVTRTIALEAPALRPDSHPNDVRVDVTHGASGTAFITDSSQTTHPALIVVDLATGHQRRILADAPCVMPKPGFLAVLDGRASRYDADHPTMAQAGANGIGLSADQTTLFWQPLTSRELYAAPTATLADPKASDAQILASVHDEGEAGMGDGEATAPDGTLYLTDIERHGILARHPDGSISVVAHDPRLVAPDGLTYAHGALYGTVGQWSRLPVFNGGHDLEERPWIVVRITLPRP</sequence>
<organism evidence="4 5">
    <name type="scientific">Ameyamaea chiangmaiensis</name>
    <dbReference type="NCBI Taxonomy" id="442969"/>
    <lineage>
        <taxon>Bacteria</taxon>
        <taxon>Pseudomonadati</taxon>
        <taxon>Pseudomonadota</taxon>
        <taxon>Alphaproteobacteria</taxon>
        <taxon>Acetobacterales</taxon>
        <taxon>Acetobacteraceae</taxon>
        <taxon>Ameyamaea</taxon>
    </lineage>
</organism>
<dbReference type="EMBL" id="JABXXR010000028">
    <property type="protein sequence ID" value="NVN40141.1"/>
    <property type="molecule type" value="Genomic_DNA"/>
</dbReference>
<accession>A0A850PG54</accession>
<dbReference type="GO" id="GO:0005576">
    <property type="term" value="C:extracellular region"/>
    <property type="evidence" value="ECO:0007669"/>
    <property type="project" value="UniProtKB-SubCell"/>
</dbReference>
<feature type="signal peptide" evidence="3">
    <location>
        <begin position="1"/>
        <end position="22"/>
    </location>
</feature>
<protein>
    <submittedName>
        <fullName evidence="4">SMP-30/gluconolactonase/LRE family protein</fullName>
    </submittedName>
</protein>
<dbReference type="PANTHER" id="PTHR10009:SF18">
    <property type="entry name" value="PROTEIN YELLOW-LIKE PROTEIN"/>
    <property type="match status" value="1"/>
</dbReference>
<keyword evidence="2" id="KW-0964">Secreted</keyword>
<dbReference type="PANTHER" id="PTHR10009">
    <property type="entry name" value="PROTEIN YELLOW-RELATED"/>
    <property type="match status" value="1"/>
</dbReference>
<dbReference type="AlphaFoldDB" id="A0A850PG54"/>
<dbReference type="Pfam" id="PF03022">
    <property type="entry name" value="MRJP"/>
    <property type="match status" value="1"/>
</dbReference>
<comment type="subcellular location">
    <subcellularLocation>
        <location evidence="1">Secreted</location>
    </subcellularLocation>
</comment>
<reference evidence="4 5" key="1">
    <citation type="submission" date="2020-06" db="EMBL/GenBank/DDBJ databases">
        <title>Description of novel acetic acid bacteria.</title>
        <authorList>
            <person name="Sombolestani A."/>
        </authorList>
    </citation>
    <scope>NUCLEOTIDE SEQUENCE [LARGE SCALE GENOMIC DNA]</scope>
    <source>
        <strain evidence="4 5">LMG 27010</strain>
    </source>
</reference>
<dbReference type="Gene3D" id="2.120.10.30">
    <property type="entry name" value="TolB, C-terminal domain"/>
    <property type="match status" value="1"/>
</dbReference>
<proteinExistence type="predicted"/>
<name>A0A850PG54_9PROT</name>
<keyword evidence="3" id="KW-0732">Signal</keyword>
<evidence type="ECO:0000313" key="5">
    <source>
        <dbReference type="Proteomes" id="UP000585665"/>
    </source>
</evidence>
<evidence type="ECO:0000256" key="1">
    <source>
        <dbReference type="ARBA" id="ARBA00004613"/>
    </source>
</evidence>
<dbReference type="InterPro" id="IPR017996">
    <property type="entry name" value="MRJP/yellow-related"/>
</dbReference>
<evidence type="ECO:0000256" key="3">
    <source>
        <dbReference type="SAM" id="SignalP"/>
    </source>
</evidence>
<comment type="caution">
    <text evidence="4">The sequence shown here is derived from an EMBL/GenBank/DDBJ whole genome shotgun (WGS) entry which is preliminary data.</text>
</comment>
<keyword evidence="5" id="KW-1185">Reference proteome</keyword>
<gene>
    <name evidence="4" type="ORF">HUK82_06125</name>
</gene>
<evidence type="ECO:0000313" key="4">
    <source>
        <dbReference type="EMBL" id="NVN40141.1"/>
    </source>
</evidence>
<dbReference type="Proteomes" id="UP000585665">
    <property type="component" value="Unassembled WGS sequence"/>
</dbReference>
<dbReference type="InterPro" id="IPR011042">
    <property type="entry name" value="6-blade_b-propeller_TolB-like"/>
</dbReference>
<evidence type="ECO:0000256" key="2">
    <source>
        <dbReference type="ARBA" id="ARBA00022525"/>
    </source>
</evidence>
<feature type="chain" id="PRO_5032892671" evidence="3">
    <location>
        <begin position="23"/>
        <end position="371"/>
    </location>
</feature>
<dbReference type="SUPFAM" id="SSF63829">
    <property type="entry name" value="Calcium-dependent phosphotriesterase"/>
    <property type="match status" value="1"/>
</dbReference>